<keyword evidence="6" id="KW-1185">Reference proteome</keyword>
<feature type="domain" description="RRM" evidence="4">
    <location>
        <begin position="74"/>
        <end position="133"/>
    </location>
</feature>
<evidence type="ECO:0000313" key="5">
    <source>
        <dbReference type="EMBL" id="KAK8948608.1"/>
    </source>
</evidence>
<organism evidence="5 6">
    <name type="scientific">Platanthera zijinensis</name>
    <dbReference type="NCBI Taxonomy" id="2320716"/>
    <lineage>
        <taxon>Eukaryota</taxon>
        <taxon>Viridiplantae</taxon>
        <taxon>Streptophyta</taxon>
        <taxon>Embryophyta</taxon>
        <taxon>Tracheophyta</taxon>
        <taxon>Spermatophyta</taxon>
        <taxon>Magnoliopsida</taxon>
        <taxon>Liliopsida</taxon>
        <taxon>Asparagales</taxon>
        <taxon>Orchidaceae</taxon>
        <taxon>Orchidoideae</taxon>
        <taxon>Orchideae</taxon>
        <taxon>Orchidinae</taxon>
        <taxon>Platanthera</taxon>
    </lineage>
</organism>
<keyword evidence="1" id="KW-0677">Repeat</keyword>
<dbReference type="AlphaFoldDB" id="A0AAP0BR96"/>
<evidence type="ECO:0000313" key="6">
    <source>
        <dbReference type="Proteomes" id="UP001418222"/>
    </source>
</evidence>
<gene>
    <name evidence="5" type="primary">PAB2</name>
    <name evidence="5" type="ORF">KSP39_PZI005854</name>
</gene>
<sequence length="133" mass="14774">MGMLLQLNTYAKIAGLLHDEWVENADRWVAGFLEKFEEGCHSMVSFVCYAVCECSISSHLYVLILCNGLSSFFSPIFLQNLDKAIEHKALQETFSVFGSILSCKVATDASGQSKGYGFVQFEQEEAAQNAIEK</sequence>
<dbReference type="PROSITE" id="PS50102">
    <property type="entry name" value="RRM"/>
    <property type="match status" value="1"/>
</dbReference>
<dbReference type="InterPro" id="IPR012677">
    <property type="entry name" value="Nucleotide-bd_a/b_plait_sf"/>
</dbReference>
<keyword evidence="2 3" id="KW-0694">RNA-binding</keyword>
<dbReference type="InterPro" id="IPR035979">
    <property type="entry name" value="RBD_domain_sf"/>
</dbReference>
<dbReference type="SMART" id="SM00360">
    <property type="entry name" value="RRM"/>
    <property type="match status" value="1"/>
</dbReference>
<dbReference type="InterPro" id="IPR000504">
    <property type="entry name" value="RRM_dom"/>
</dbReference>
<dbReference type="Proteomes" id="UP001418222">
    <property type="component" value="Unassembled WGS sequence"/>
</dbReference>
<proteinExistence type="predicted"/>
<accession>A0AAP0BR96</accession>
<evidence type="ECO:0000256" key="1">
    <source>
        <dbReference type="ARBA" id="ARBA00022737"/>
    </source>
</evidence>
<dbReference type="SUPFAM" id="SSF54928">
    <property type="entry name" value="RNA-binding domain, RBD"/>
    <property type="match status" value="1"/>
</dbReference>
<reference evidence="5 6" key="1">
    <citation type="journal article" date="2022" name="Nat. Plants">
        <title>Genomes of leafy and leafless Platanthera orchids illuminate the evolution of mycoheterotrophy.</title>
        <authorList>
            <person name="Li M.H."/>
            <person name="Liu K.W."/>
            <person name="Li Z."/>
            <person name="Lu H.C."/>
            <person name="Ye Q.L."/>
            <person name="Zhang D."/>
            <person name="Wang J.Y."/>
            <person name="Li Y.F."/>
            <person name="Zhong Z.M."/>
            <person name="Liu X."/>
            <person name="Yu X."/>
            <person name="Liu D.K."/>
            <person name="Tu X.D."/>
            <person name="Liu B."/>
            <person name="Hao Y."/>
            <person name="Liao X.Y."/>
            <person name="Jiang Y.T."/>
            <person name="Sun W.H."/>
            <person name="Chen J."/>
            <person name="Chen Y.Q."/>
            <person name="Ai Y."/>
            <person name="Zhai J.W."/>
            <person name="Wu S.S."/>
            <person name="Zhou Z."/>
            <person name="Hsiao Y.Y."/>
            <person name="Wu W.L."/>
            <person name="Chen Y.Y."/>
            <person name="Lin Y.F."/>
            <person name="Hsu J.L."/>
            <person name="Li C.Y."/>
            <person name="Wang Z.W."/>
            <person name="Zhao X."/>
            <person name="Zhong W.Y."/>
            <person name="Ma X.K."/>
            <person name="Ma L."/>
            <person name="Huang J."/>
            <person name="Chen G.Z."/>
            <person name="Huang M.Z."/>
            <person name="Huang L."/>
            <person name="Peng D.H."/>
            <person name="Luo Y.B."/>
            <person name="Zou S.Q."/>
            <person name="Chen S.P."/>
            <person name="Lan S."/>
            <person name="Tsai W.C."/>
            <person name="Van de Peer Y."/>
            <person name="Liu Z.J."/>
        </authorList>
    </citation>
    <scope>NUCLEOTIDE SEQUENCE [LARGE SCALE GENOMIC DNA]</scope>
    <source>
        <strain evidence="5">Lor287</strain>
    </source>
</reference>
<protein>
    <submittedName>
        <fullName evidence="5">Polyadenylate-binding protein 2</fullName>
    </submittedName>
</protein>
<dbReference type="Pfam" id="PF00076">
    <property type="entry name" value="RRM_1"/>
    <property type="match status" value="1"/>
</dbReference>
<evidence type="ECO:0000256" key="2">
    <source>
        <dbReference type="ARBA" id="ARBA00022884"/>
    </source>
</evidence>
<evidence type="ECO:0000256" key="3">
    <source>
        <dbReference type="PROSITE-ProRule" id="PRU00176"/>
    </source>
</evidence>
<dbReference type="GO" id="GO:0003723">
    <property type="term" value="F:RNA binding"/>
    <property type="evidence" value="ECO:0007669"/>
    <property type="project" value="UniProtKB-UniRule"/>
</dbReference>
<dbReference type="EMBL" id="JBBWWQ010000004">
    <property type="protein sequence ID" value="KAK8948608.1"/>
    <property type="molecule type" value="Genomic_DNA"/>
</dbReference>
<dbReference type="PANTHER" id="PTHR24012">
    <property type="entry name" value="RNA BINDING PROTEIN"/>
    <property type="match status" value="1"/>
</dbReference>
<comment type="caution">
    <text evidence="5">The sequence shown here is derived from an EMBL/GenBank/DDBJ whole genome shotgun (WGS) entry which is preliminary data.</text>
</comment>
<name>A0AAP0BR96_9ASPA</name>
<dbReference type="Gene3D" id="3.30.70.330">
    <property type="match status" value="1"/>
</dbReference>
<evidence type="ECO:0000259" key="4">
    <source>
        <dbReference type="PROSITE" id="PS50102"/>
    </source>
</evidence>